<feature type="chain" id="PRO_5045363070" evidence="3">
    <location>
        <begin position="20"/>
        <end position="377"/>
    </location>
</feature>
<evidence type="ECO:0000259" key="6">
    <source>
        <dbReference type="Pfam" id="PF25989"/>
    </source>
</evidence>
<keyword evidence="2" id="KW-0175">Coiled coil</keyword>
<evidence type="ECO:0000256" key="3">
    <source>
        <dbReference type="SAM" id="SignalP"/>
    </source>
</evidence>
<dbReference type="Gene3D" id="1.20.1600.10">
    <property type="entry name" value="Outer membrane efflux proteins (OEP)"/>
    <property type="match status" value="1"/>
</dbReference>
<evidence type="ECO:0000256" key="2">
    <source>
        <dbReference type="SAM" id="Coils"/>
    </source>
</evidence>
<comment type="caution">
    <text evidence="7">The sequence shown here is derived from an EMBL/GenBank/DDBJ whole genome shotgun (WGS) entry which is preliminary data.</text>
</comment>
<keyword evidence="3" id="KW-0732">Signal</keyword>
<feature type="signal peptide" evidence="3">
    <location>
        <begin position="1"/>
        <end position="19"/>
    </location>
</feature>
<dbReference type="PANTHER" id="PTHR30469:SF15">
    <property type="entry name" value="HLYD FAMILY OF SECRETION PROTEINS"/>
    <property type="match status" value="1"/>
</dbReference>
<dbReference type="InterPro" id="IPR058637">
    <property type="entry name" value="YknX-like_C"/>
</dbReference>
<dbReference type="Gene3D" id="2.40.30.170">
    <property type="match status" value="1"/>
</dbReference>
<comment type="similarity">
    <text evidence="1">Belongs to the membrane fusion protein (MFP) (TC 8.A.1) family.</text>
</comment>
<reference evidence="7 8" key="1">
    <citation type="submission" date="2021-01" db="EMBL/GenBank/DDBJ databases">
        <title>Genomic Encyclopedia of Type Strains, Phase IV (KMG-IV): sequencing the most valuable type-strain genomes for metagenomic binning, comparative biology and taxonomic classification.</title>
        <authorList>
            <person name="Goeker M."/>
        </authorList>
    </citation>
    <scope>NUCLEOTIDE SEQUENCE [LARGE SCALE GENOMIC DNA]</scope>
    <source>
        <strain evidence="7 8">DSM 25890</strain>
    </source>
</reference>
<keyword evidence="8" id="KW-1185">Reference proteome</keyword>
<sequence length="377" mass="41041">MKRWSVLLVLMLVMSSLLIGCSSGEGTVKAVEEVKVDYVPVEVETVAMGIISDEMVFNGRVHPQKEIMVLPKLPGKVKEAKVSVGDQVKKGDVLFLLEDQDIRRQVQQAEKAVDLAKINYNRTKESIEKAKENLENMKELYKQGLVQEAQYQQAEMAASEAPLEVAQIQLEQAELGYQQALGGLDSAKVTAPIDGVVSVMNAKAGEMVSNAQPAAMLVDTKELLIKMDVTETMVNKLAVGQEVAIKITALDMEGVTGTVETVSPATDARTRLYPVQIRMKSVDKAVKPGMLAAISINTDSVEGIAVKTETVLNQGNNKMVVYVVENDIAVERVVTIGMETNTTLEILEGLKEGDVIITKGQHYVKDGSKVKVVRGEK</sequence>
<evidence type="ECO:0000313" key="7">
    <source>
        <dbReference type="EMBL" id="MBM7616092.1"/>
    </source>
</evidence>
<dbReference type="Pfam" id="PF25989">
    <property type="entry name" value="YknX_C"/>
    <property type="match status" value="1"/>
</dbReference>
<evidence type="ECO:0000259" key="4">
    <source>
        <dbReference type="Pfam" id="PF25954"/>
    </source>
</evidence>
<evidence type="ECO:0000256" key="1">
    <source>
        <dbReference type="ARBA" id="ARBA00009477"/>
    </source>
</evidence>
<gene>
    <name evidence="7" type="ORF">JOC73_002668</name>
</gene>
<evidence type="ECO:0000313" key="8">
    <source>
        <dbReference type="Proteomes" id="UP001314796"/>
    </source>
</evidence>
<dbReference type="Pfam" id="PF25973">
    <property type="entry name" value="BSH_CzcB"/>
    <property type="match status" value="1"/>
</dbReference>
<dbReference type="InterPro" id="IPR006143">
    <property type="entry name" value="RND_pump_MFP"/>
</dbReference>
<dbReference type="PROSITE" id="PS51257">
    <property type="entry name" value="PROKAR_LIPOPROTEIN"/>
    <property type="match status" value="1"/>
</dbReference>
<feature type="domain" description="CzcB-like barrel-sandwich hybrid" evidence="5">
    <location>
        <begin position="67"/>
        <end position="214"/>
    </location>
</feature>
<feature type="domain" description="YknX-like C-terminal permuted SH3-like" evidence="6">
    <location>
        <begin position="311"/>
        <end position="372"/>
    </location>
</feature>
<name>A0ABS2NTA0_9FIRM</name>
<dbReference type="EMBL" id="JAFBEE010000024">
    <property type="protein sequence ID" value="MBM7616092.1"/>
    <property type="molecule type" value="Genomic_DNA"/>
</dbReference>
<proteinExistence type="inferred from homology"/>
<dbReference type="Gene3D" id="2.40.50.100">
    <property type="match status" value="1"/>
</dbReference>
<feature type="domain" description="CusB-like beta-barrel" evidence="4">
    <location>
        <begin position="225"/>
        <end position="299"/>
    </location>
</feature>
<feature type="coiled-coil region" evidence="2">
    <location>
        <begin position="106"/>
        <end position="147"/>
    </location>
</feature>
<dbReference type="PANTHER" id="PTHR30469">
    <property type="entry name" value="MULTIDRUG RESISTANCE PROTEIN MDTA"/>
    <property type="match status" value="1"/>
</dbReference>
<protein>
    <submittedName>
        <fullName evidence="7">RND family efflux transporter MFP subunit</fullName>
    </submittedName>
</protein>
<dbReference type="Proteomes" id="UP001314796">
    <property type="component" value="Unassembled WGS sequence"/>
</dbReference>
<organism evidence="7 8">
    <name type="scientific">Alkaliphilus hydrothermalis</name>
    <dbReference type="NCBI Taxonomy" id="1482730"/>
    <lineage>
        <taxon>Bacteria</taxon>
        <taxon>Bacillati</taxon>
        <taxon>Bacillota</taxon>
        <taxon>Clostridia</taxon>
        <taxon>Peptostreptococcales</taxon>
        <taxon>Natronincolaceae</taxon>
        <taxon>Alkaliphilus</taxon>
    </lineage>
</organism>
<dbReference type="SUPFAM" id="SSF111369">
    <property type="entry name" value="HlyD-like secretion proteins"/>
    <property type="match status" value="1"/>
</dbReference>
<dbReference type="NCBIfam" id="TIGR01730">
    <property type="entry name" value="RND_mfp"/>
    <property type="match status" value="1"/>
</dbReference>
<dbReference type="InterPro" id="IPR058647">
    <property type="entry name" value="BSH_CzcB-like"/>
</dbReference>
<dbReference type="Pfam" id="PF25954">
    <property type="entry name" value="Beta-barrel_RND_2"/>
    <property type="match status" value="1"/>
</dbReference>
<accession>A0ABS2NTA0</accession>
<dbReference type="RefSeq" id="WP_204403981.1">
    <property type="nucleotide sequence ID" value="NZ_JAFBEE010000024.1"/>
</dbReference>
<dbReference type="InterPro" id="IPR058792">
    <property type="entry name" value="Beta-barrel_RND_2"/>
</dbReference>
<dbReference type="Gene3D" id="2.40.420.20">
    <property type="match status" value="1"/>
</dbReference>
<evidence type="ECO:0000259" key="5">
    <source>
        <dbReference type="Pfam" id="PF25973"/>
    </source>
</evidence>